<evidence type="ECO:0000256" key="4">
    <source>
        <dbReference type="ARBA" id="ARBA00023136"/>
    </source>
</evidence>
<evidence type="ECO:0000256" key="5">
    <source>
        <dbReference type="SAM" id="Phobius"/>
    </source>
</evidence>
<reference evidence="6 7" key="1">
    <citation type="journal article" date="2023" name="Int. J. Syst. Evol. Microbiol.">
        <title>Ligilactobacillus ubinensis sp. nov., a novel species isolated from the wild ferment of a durian fruit (Durio zibethinus).</title>
        <authorList>
            <person name="Heng Y.C."/>
            <person name="Menon N."/>
            <person name="Chen B."/>
            <person name="Loo B.Z.L."/>
            <person name="Wong G.W.J."/>
            <person name="Lim A.C.H."/>
            <person name="Silvaraju S."/>
            <person name="Kittelmann S."/>
        </authorList>
    </citation>
    <scope>NUCLEOTIDE SEQUENCE [LARGE SCALE GENOMIC DNA]</scope>
    <source>
        <strain evidence="6 7">WILCCON 0076</strain>
    </source>
</reference>
<evidence type="ECO:0000313" key="6">
    <source>
        <dbReference type="EMBL" id="MCP0886705.1"/>
    </source>
</evidence>
<evidence type="ECO:0000256" key="1">
    <source>
        <dbReference type="ARBA" id="ARBA00004141"/>
    </source>
</evidence>
<dbReference type="EMBL" id="JAIULA010000007">
    <property type="protein sequence ID" value="MCP0886705.1"/>
    <property type="molecule type" value="Genomic_DNA"/>
</dbReference>
<evidence type="ECO:0000256" key="3">
    <source>
        <dbReference type="ARBA" id="ARBA00022989"/>
    </source>
</evidence>
<protein>
    <submittedName>
        <fullName evidence="6">Energy-coupling factor transporter transmembrane protein EcfT</fullName>
    </submittedName>
</protein>
<proteinExistence type="predicted"/>
<feature type="transmembrane region" description="Helical" evidence="5">
    <location>
        <begin position="52"/>
        <end position="71"/>
    </location>
</feature>
<feature type="transmembrane region" description="Helical" evidence="5">
    <location>
        <begin position="162"/>
        <end position="182"/>
    </location>
</feature>
<dbReference type="Proteomes" id="UP001139006">
    <property type="component" value="Unassembled WGS sequence"/>
</dbReference>
<keyword evidence="4 5" id="KW-0472">Membrane</keyword>
<accession>A0A9X2FJX9</accession>
<dbReference type="RefSeq" id="WP_253360020.1">
    <property type="nucleotide sequence ID" value="NZ_JAIULA010000007.1"/>
</dbReference>
<dbReference type="CDD" id="cd16914">
    <property type="entry name" value="EcfT"/>
    <property type="match status" value="1"/>
</dbReference>
<comment type="caution">
    <text evidence="6">The sequence shown here is derived from an EMBL/GenBank/DDBJ whole genome shotgun (WGS) entry which is preliminary data.</text>
</comment>
<gene>
    <name evidence="6" type="ORF">LB941_05055</name>
</gene>
<name>A0A9X2FJX9_9LACO</name>
<feature type="transmembrane region" description="Helical" evidence="5">
    <location>
        <begin position="91"/>
        <end position="110"/>
    </location>
</feature>
<evidence type="ECO:0000313" key="7">
    <source>
        <dbReference type="Proteomes" id="UP001139006"/>
    </source>
</evidence>
<dbReference type="InterPro" id="IPR003339">
    <property type="entry name" value="ABC/ECF_trnsptr_transmembrane"/>
</dbReference>
<keyword evidence="7" id="KW-1185">Reference proteome</keyword>
<dbReference type="AlphaFoldDB" id="A0A9X2FJX9"/>
<evidence type="ECO:0000256" key="2">
    <source>
        <dbReference type="ARBA" id="ARBA00022692"/>
    </source>
</evidence>
<keyword evidence="3 5" id="KW-1133">Transmembrane helix</keyword>
<feature type="transmembrane region" description="Helical" evidence="5">
    <location>
        <begin position="5"/>
        <end position="22"/>
    </location>
</feature>
<sequence>MKLKPLNPAILFLIMLGIGLQTTFVKSVWLNCIVSLLSILYIIIFRRVKLKTIFIVILVTLPLAFGSWWSFMLFGTTDKWHIAWIYGTRVYAYLLIGSALTLTVSVKQLLFNLAGHLKLSETFVFGLLAAFNLLPRVRQQFKRIQYSAQMRGITYRPWQPGLYLRIIIIALNWSGDLAEAMTSQGFSEGYQRTALQTQRLPKWQWGLTILLLLLYTYCGFILKPW</sequence>
<organism evidence="6 7">
    <name type="scientific">Ligilactobacillus ubinensis</name>
    <dbReference type="NCBI Taxonomy" id="2876789"/>
    <lineage>
        <taxon>Bacteria</taxon>
        <taxon>Bacillati</taxon>
        <taxon>Bacillota</taxon>
        <taxon>Bacilli</taxon>
        <taxon>Lactobacillales</taxon>
        <taxon>Lactobacillaceae</taxon>
        <taxon>Ligilactobacillus</taxon>
    </lineage>
</organism>
<keyword evidence="2 5" id="KW-0812">Transmembrane</keyword>
<feature type="transmembrane region" description="Helical" evidence="5">
    <location>
        <begin position="203"/>
        <end position="222"/>
    </location>
</feature>
<comment type="subcellular location">
    <subcellularLocation>
        <location evidence="1">Membrane</location>
        <topology evidence="1">Multi-pass membrane protein</topology>
    </subcellularLocation>
</comment>
<dbReference type="GO" id="GO:0005886">
    <property type="term" value="C:plasma membrane"/>
    <property type="evidence" value="ECO:0007669"/>
    <property type="project" value="UniProtKB-ARBA"/>
</dbReference>
<feature type="transmembrane region" description="Helical" evidence="5">
    <location>
        <begin position="28"/>
        <end position="45"/>
    </location>
</feature>